<proteinExistence type="predicted"/>
<feature type="domain" description="SpoVT-AbrB" evidence="1">
    <location>
        <begin position="6"/>
        <end position="49"/>
    </location>
</feature>
<organism evidence="2 3">
    <name type="scientific">Thiospirochaeta perfilievii</name>
    <dbReference type="NCBI Taxonomy" id="252967"/>
    <lineage>
        <taxon>Bacteria</taxon>
        <taxon>Pseudomonadati</taxon>
        <taxon>Spirochaetota</taxon>
        <taxon>Spirochaetia</taxon>
        <taxon>Spirochaetales</taxon>
        <taxon>Spirochaetaceae</taxon>
        <taxon>Thiospirochaeta</taxon>
    </lineage>
</organism>
<keyword evidence="2" id="KW-0238">DNA-binding</keyword>
<dbReference type="Proteomes" id="UP000323824">
    <property type="component" value="Chromosome"/>
</dbReference>
<evidence type="ECO:0000313" key="2">
    <source>
        <dbReference type="EMBL" id="QEN04351.1"/>
    </source>
</evidence>
<dbReference type="AlphaFoldDB" id="A0A5C1QA43"/>
<dbReference type="RefSeq" id="WP_149567598.1">
    <property type="nucleotide sequence ID" value="NZ_CP035807.1"/>
</dbReference>
<reference evidence="2 3" key="1">
    <citation type="submission" date="2019-02" db="EMBL/GenBank/DDBJ databases">
        <authorList>
            <person name="Fomenkov A."/>
            <person name="Dubinina G."/>
            <person name="Grabovich M."/>
            <person name="Vincze T."/>
            <person name="Roberts R.J."/>
        </authorList>
    </citation>
    <scope>NUCLEOTIDE SEQUENCE [LARGE SCALE GENOMIC DNA]</scope>
    <source>
        <strain evidence="2 3">P</strain>
    </source>
</reference>
<reference evidence="2 3" key="2">
    <citation type="submission" date="2019-09" db="EMBL/GenBank/DDBJ databases">
        <title>Complete Genome Sequence and Methylome Analysis of free living Spirochaetas.</title>
        <authorList>
            <person name="Leshcheva N."/>
            <person name="Mikheeva N."/>
        </authorList>
    </citation>
    <scope>NUCLEOTIDE SEQUENCE [LARGE SCALE GENOMIC DNA]</scope>
    <source>
        <strain evidence="2 3">P</strain>
    </source>
</reference>
<dbReference type="Gene3D" id="2.10.260.10">
    <property type="match status" value="1"/>
</dbReference>
<dbReference type="InterPro" id="IPR037914">
    <property type="entry name" value="SpoVT-AbrB_sf"/>
</dbReference>
<dbReference type="OrthoDB" id="9795766at2"/>
<dbReference type="SMART" id="SM00966">
    <property type="entry name" value="SpoVT_AbrB"/>
    <property type="match status" value="1"/>
</dbReference>
<dbReference type="Pfam" id="PF04014">
    <property type="entry name" value="MazE_antitoxin"/>
    <property type="match status" value="1"/>
</dbReference>
<gene>
    <name evidence="2" type="ORF">EW093_06420</name>
</gene>
<name>A0A5C1QA43_9SPIO</name>
<evidence type="ECO:0000259" key="1">
    <source>
        <dbReference type="SMART" id="SM00966"/>
    </source>
</evidence>
<dbReference type="SUPFAM" id="SSF89447">
    <property type="entry name" value="AbrB/MazE/MraZ-like"/>
    <property type="match status" value="1"/>
</dbReference>
<sequence length="82" mass="9521">MQISVIPIGNSKGIRIPKNILTQLHIEDSVELEVHNKEILIKPIHKNVREGWTTAFKSMSVNNEDDLLIPDNMDLEESEWEW</sequence>
<dbReference type="EMBL" id="CP035807">
    <property type="protein sequence ID" value="QEN04351.1"/>
    <property type="molecule type" value="Genomic_DNA"/>
</dbReference>
<accession>A0A5C1QA43</accession>
<evidence type="ECO:0000313" key="3">
    <source>
        <dbReference type="Proteomes" id="UP000323824"/>
    </source>
</evidence>
<dbReference type="KEGG" id="sper:EW093_06420"/>
<dbReference type="GO" id="GO:0003677">
    <property type="term" value="F:DNA binding"/>
    <property type="evidence" value="ECO:0007669"/>
    <property type="project" value="UniProtKB-KW"/>
</dbReference>
<dbReference type="InterPro" id="IPR007159">
    <property type="entry name" value="SpoVT-AbrB_dom"/>
</dbReference>
<keyword evidence="3" id="KW-1185">Reference proteome</keyword>
<protein>
    <submittedName>
        <fullName evidence="2">AbrB/MazE/SpoVT family DNA-binding domain-containing protein</fullName>
    </submittedName>
</protein>